<reference evidence="3" key="2">
    <citation type="journal article" date="2021" name="PeerJ">
        <title>Extensive microbial diversity within the chicken gut microbiome revealed by metagenomics and culture.</title>
        <authorList>
            <person name="Gilroy R."/>
            <person name="Ravi A."/>
            <person name="Getino M."/>
            <person name="Pursley I."/>
            <person name="Horton D.L."/>
            <person name="Alikhan N.F."/>
            <person name="Baker D."/>
            <person name="Gharbi K."/>
            <person name="Hall N."/>
            <person name="Watson M."/>
            <person name="Adriaenssens E.M."/>
            <person name="Foster-Nyarko E."/>
            <person name="Jarju S."/>
            <person name="Secka A."/>
            <person name="Antonio M."/>
            <person name="Oren A."/>
            <person name="Chaudhuri R.R."/>
            <person name="La Ragione R."/>
            <person name="Hildebrand F."/>
            <person name="Pallen M.J."/>
        </authorList>
    </citation>
    <scope>NUCLEOTIDE SEQUENCE</scope>
    <source>
        <strain evidence="3">2889</strain>
    </source>
</reference>
<reference evidence="3" key="1">
    <citation type="submission" date="2020-10" db="EMBL/GenBank/DDBJ databases">
        <authorList>
            <person name="Gilroy R."/>
        </authorList>
    </citation>
    <scope>NUCLEOTIDE SEQUENCE</scope>
    <source>
        <strain evidence="3">2889</strain>
    </source>
</reference>
<comment type="caution">
    <text evidence="3">The sequence shown here is derived from an EMBL/GenBank/DDBJ whole genome shotgun (WGS) entry which is preliminary data.</text>
</comment>
<dbReference type="Gene3D" id="3.10.620.30">
    <property type="match status" value="1"/>
</dbReference>
<dbReference type="InterPro" id="IPR002931">
    <property type="entry name" value="Transglutaminase-like"/>
</dbReference>
<dbReference type="AlphaFoldDB" id="A0A9D9DUY9"/>
<sequence length="939" mass="104796">MKRYLRILMLAAVCMVAYSCDYKPFFSDRAQWEETEAAFARKKAFFADGRFFAVFDEAEMTSEEREAMTFLYAYMPLSDITDYEGEFYLGNVRMAFKVWREMPWGKDVPEKEFRHFVLPIRVNNENLDSSRWVFYDELAERVKGLSMYDAVLEVNHWCHEKAIYTPSDARTSSPLATVKTAYGRCGEESTFLVAALRSVGIPARQVYTPRWAHTDDNHAWVEAYVDGQWHFLGACEPEPVLDLAWFNDPVARGMLMHTKVFGLYPGPEEIMQVTPCYTEINVIDTYAEAAQVRVRVLDRDGEPVAGIPVEFKLYNYAEFYTVATKTSDEAGMASLSAGKGDMLVWAAKEGLFGFRKVSFGKDSVVDLVLEHKVGEEFSVQMDIVPPVEKSNPVKVSAEQRAENNRRLLVEDSIRHLYVATFYTAERAAARCLELGVDTAAFVPVLVGSRGNHAEIDAFMEGVEPGKRAEAVAFLRALSEKDWRDASCSVLRAHFDFRFPCWAEAGEKDGSAGADVAAAGAGVGGGGGAGAGKALAAGMRRYSDETYLRYVMNPRVEYEMLTPYKQYFAEVWPEEQRAEWAIDPSALLRWMADSIRIENDLNLQAMPMSPQGVYEARVADLRSYKIFVVSVLRSMGVAAQLHPVTGKVEYALQEGRWQGLDLGTMQGGFGGVSLGSASGKDAAVFGKTATQGKLQLFYRPLRTLPNPQYYSHFTLSCYEDGRLQLQTYPEGGSSWKNLFALPHSLPGGYYLLVSGTRLADGSVLANLSFVPVEKGRIKHSDLVMRDDPSAIKVIGSFNSENKYFDLESRSVKSVLETTGRGYFALAVLGAGEEPTNHALRDLARLAPDLEAWGRTLLLLFPDEAAYQSYLKHPIEGLPSTVRFGIDQNGVIEKELATNLRLSEGKRPVFVVGDTFNRVVYASQGYNTSLGTMLERLVREL</sequence>
<evidence type="ECO:0000313" key="3">
    <source>
        <dbReference type="EMBL" id="MBO8432595.1"/>
    </source>
</evidence>
<feature type="signal peptide" evidence="1">
    <location>
        <begin position="1"/>
        <end position="19"/>
    </location>
</feature>
<evidence type="ECO:0000313" key="4">
    <source>
        <dbReference type="Proteomes" id="UP000823612"/>
    </source>
</evidence>
<dbReference type="PROSITE" id="PS51257">
    <property type="entry name" value="PROKAR_LIPOPROTEIN"/>
    <property type="match status" value="1"/>
</dbReference>
<dbReference type="Pfam" id="PF01841">
    <property type="entry name" value="Transglut_core"/>
    <property type="match status" value="1"/>
</dbReference>
<dbReference type="InterPro" id="IPR038765">
    <property type="entry name" value="Papain-like_cys_pep_sf"/>
</dbReference>
<protein>
    <submittedName>
        <fullName evidence="3">Transglutaminase domain-containing protein</fullName>
    </submittedName>
</protein>
<dbReference type="SUPFAM" id="SSF54001">
    <property type="entry name" value="Cysteine proteinases"/>
    <property type="match status" value="1"/>
</dbReference>
<dbReference type="EMBL" id="JADIMZ010000073">
    <property type="protein sequence ID" value="MBO8432595.1"/>
    <property type="molecule type" value="Genomic_DNA"/>
</dbReference>
<dbReference type="Proteomes" id="UP000823612">
    <property type="component" value="Unassembled WGS sequence"/>
</dbReference>
<dbReference type="SMART" id="SM00460">
    <property type="entry name" value="TGc"/>
    <property type="match status" value="1"/>
</dbReference>
<dbReference type="Gene3D" id="2.60.40.1120">
    <property type="entry name" value="Carboxypeptidase-like, regulatory domain"/>
    <property type="match status" value="1"/>
</dbReference>
<dbReference type="PANTHER" id="PTHR35532:SF5">
    <property type="entry name" value="CARBOHYDRATE-BINDING DOMAIN-CONTAINING PROTEIN"/>
    <property type="match status" value="1"/>
</dbReference>
<gene>
    <name evidence="3" type="ORF">IAB08_04815</name>
</gene>
<accession>A0A9D9DUY9</accession>
<evidence type="ECO:0000256" key="1">
    <source>
        <dbReference type="SAM" id="SignalP"/>
    </source>
</evidence>
<dbReference type="PANTHER" id="PTHR35532">
    <property type="entry name" value="SIMILAR TO POLYHYDROXYALKANOATE DEPOLYMERASE"/>
    <property type="match status" value="1"/>
</dbReference>
<proteinExistence type="predicted"/>
<evidence type="ECO:0000259" key="2">
    <source>
        <dbReference type="SMART" id="SM00460"/>
    </source>
</evidence>
<feature type="domain" description="Transglutaminase-like" evidence="2">
    <location>
        <begin position="177"/>
        <end position="236"/>
    </location>
</feature>
<feature type="chain" id="PRO_5038404945" evidence="1">
    <location>
        <begin position="20"/>
        <end position="939"/>
    </location>
</feature>
<organism evidence="3 4">
    <name type="scientific">Candidatus Pullibacteroides excrementavium</name>
    <dbReference type="NCBI Taxonomy" id="2840905"/>
    <lineage>
        <taxon>Bacteria</taxon>
        <taxon>Pseudomonadati</taxon>
        <taxon>Bacteroidota</taxon>
        <taxon>Bacteroidia</taxon>
        <taxon>Bacteroidales</taxon>
        <taxon>Candidatus Pullibacteroides</taxon>
    </lineage>
</organism>
<keyword evidence="1" id="KW-0732">Signal</keyword>
<name>A0A9D9DUY9_9BACT</name>